<dbReference type="EMBL" id="JAYGIE010000099">
    <property type="protein sequence ID" value="MEA5479815.1"/>
    <property type="molecule type" value="Genomic_DNA"/>
</dbReference>
<evidence type="ECO:0000256" key="1">
    <source>
        <dbReference type="SAM" id="MobiDB-lite"/>
    </source>
</evidence>
<organism evidence="2 3">
    <name type="scientific">Pseudanabaena galeata UHCC 0370</name>
    <dbReference type="NCBI Taxonomy" id="3110310"/>
    <lineage>
        <taxon>Bacteria</taxon>
        <taxon>Bacillati</taxon>
        <taxon>Cyanobacteriota</taxon>
        <taxon>Cyanophyceae</taxon>
        <taxon>Pseudanabaenales</taxon>
        <taxon>Pseudanabaenaceae</taxon>
        <taxon>Pseudanabaena</taxon>
    </lineage>
</organism>
<accession>A0ABU5TNA2</accession>
<comment type="caution">
    <text evidence="2">The sequence shown here is derived from an EMBL/GenBank/DDBJ whole genome shotgun (WGS) entry which is preliminary data.</text>
</comment>
<name>A0ABU5TNA2_9CYAN</name>
<feature type="compositionally biased region" description="Basic and acidic residues" evidence="1">
    <location>
        <begin position="465"/>
        <end position="487"/>
    </location>
</feature>
<evidence type="ECO:0000313" key="3">
    <source>
        <dbReference type="Proteomes" id="UP001301388"/>
    </source>
</evidence>
<dbReference type="Proteomes" id="UP001301388">
    <property type="component" value="Unassembled WGS sequence"/>
</dbReference>
<keyword evidence="3" id="KW-1185">Reference proteome</keyword>
<protein>
    <submittedName>
        <fullName evidence="2">Uncharacterized protein</fullName>
    </submittedName>
</protein>
<reference evidence="2 3" key="1">
    <citation type="submission" date="2023-12" db="EMBL/GenBank/DDBJ databases">
        <title>Baltic Sea Cyanobacteria.</title>
        <authorList>
            <person name="Delbaje E."/>
            <person name="Fewer D.P."/>
            <person name="Shishido T.K."/>
        </authorList>
    </citation>
    <scope>NUCLEOTIDE SEQUENCE [LARGE SCALE GENOMIC DNA]</scope>
    <source>
        <strain evidence="2 3">UHCC 0370</strain>
    </source>
</reference>
<proteinExistence type="predicted"/>
<feature type="region of interest" description="Disordered" evidence="1">
    <location>
        <begin position="465"/>
        <end position="494"/>
    </location>
</feature>
<evidence type="ECO:0000313" key="2">
    <source>
        <dbReference type="EMBL" id="MEA5479815.1"/>
    </source>
</evidence>
<dbReference type="RefSeq" id="WP_323262970.1">
    <property type="nucleotide sequence ID" value="NZ_JAYGIE010000099.1"/>
</dbReference>
<sequence length="494" mass="52199">MELLPSYLRRTETFGKQSPSFRITQVRTKNIKKDNKMLTRIKNYTFNLGAIAITLSATAIAASPSLAQTTPVPITGGSFTVNVTNAATNNVNSTAVTVLTPVGTAQISALSGTTAGTTNLAVGNNFDIVGKSTGSVNFDTGTTANFTNADTTIKGKVVNTTAPGDVSALAAPATVTGSIQKDSFIQVPTANISALPANTVVIPITSGKFDVTRFNDGTTVGNSIPTVLTPFGTAQLTKFTFQTLDNLNGSPLFAVDDEVRTTGLASGSIPSRVSTFTDAKTAMVGKLTTATANPNASFTLKGDITGGNLVVPSSATTIPNTSTETILILVNNPKLLKLVGLNPRFLASGKSKFLLVLVNNQSLLNYVESKSTEVGSSDPISLGNGNAVDRLVFVNFQKKNLYYFSEVSYRALLTSIANSSNTSNNTSNNTSTNTSVNTSTQVVRVVFVGLPSRLIPGFGTIAKFERRDRNDDDRRGDDRRDDDRRGDDDDDDDD</sequence>
<gene>
    <name evidence="2" type="ORF">VB774_19495</name>
</gene>